<reference evidence="4" key="1">
    <citation type="submission" date="2019-10" db="EMBL/GenBank/DDBJ databases">
        <title>Nonomuraea sp. nov., isolated from Phyllanthus amarus.</title>
        <authorList>
            <person name="Klykleung N."/>
            <person name="Tanasupawat S."/>
        </authorList>
    </citation>
    <scope>NUCLEOTIDE SEQUENCE [LARGE SCALE GENOMIC DNA]</scope>
    <source>
        <strain evidence="4">3MP-10</strain>
    </source>
</reference>
<dbReference type="PANTHER" id="PTHR37312:SF1">
    <property type="entry name" value="MEMBRANE-BOUND ACYLTRANSFERASE YKRP-RELATED"/>
    <property type="match status" value="1"/>
</dbReference>
<feature type="transmembrane region" description="Helical" evidence="2">
    <location>
        <begin position="215"/>
        <end position="235"/>
    </location>
</feature>
<feature type="transmembrane region" description="Helical" evidence="2">
    <location>
        <begin position="101"/>
        <end position="120"/>
    </location>
</feature>
<feature type="domain" description="Acyltransferase 3" evidence="3">
    <location>
        <begin position="37"/>
        <end position="341"/>
    </location>
</feature>
<evidence type="ECO:0000259" key="3">
    <source>
        <dbReference type="Pfam" id="PF01757"/>
    </source>
</evidence>
<dbReference type="InterPro" id="IPR002656">
    <property type="entry name" value="Acyl_transf_3_dom"/>
</dbReference>
<feature type="transmembrane region" description="Helical" evidence="2">
    <location>
        <begin position="255"/>
        <end position="279"/>
    </location>
</feature>
<dbReference type="PANTHER" id="PTHR37312">
    <property type="entry name" value="MEMBRANE-BOUND ACYLTRANSFERASE YKRP-RELATED"/>
    <property type="match status" value="1"/>
</dbReference>
<comment type="caution">
    <text evidence="4">The sequence shown here is derived from an EMBL/GenBank/DDBJ whole genome shotgun (WGS) entry which is preliminary data.</text>
</comment>
<dbReference type="RefSeq" id="WP_139665988.1">
    <property type="nucleotide sequence ID" value="NZ_VDLY02000002.1"/>
</dbReference>
<evidence type="ECO:0000313" key="5">
    <source>
        <dbReference type="Proteomes" id="UP000314251"/>
    </source>
</evidence>
<dbReference type="InterPro" id="IPR052734">
    <property type="entry name" value="Nod_factor_acetyltransferase"/>
</dbReference>
<dbReference type="AlphaFoldDB" id="A0A5N6ALH8"/>
<keyword evidence="4" id="KW-0808">Transferase</keyword>
<evidence type="ECO:0000313" key="4">
    <source>
        <dbReference type="EMBL" id="KAB8169687.1"/>
    </source>
</evidence>
<dbReference type="GO" id="GO:0016747">
    <property type="term" value="F:acyltransferase activity, transferring groups other than amino-acyl groups"/>
    <property type="evidence" value="ECO:0007669"/>
    <property type="project" value="InterPro"/>
</dbReference>
<feature type="transmembrane region" description="Helical" evidence="2">
    <location>
        <begin position="132"/>
        <end position="150"/>
    </location>
</feature>
<keyword evidence="2" id="KW-0812">Transmembrane</keyword>
<keyword evidence="2" id="KW-1133">Transmembrane helix</keyword>
<feature type="transmembrane region" description="Helical" evidence="2">
    <location>
        <begin position="324"/>
        <end position="344"/>
    </location>
</feature>
<dbReference type="EMBL" id="VDLY02000002">
    <property type="protein sequence ID" value="KAB8169687.1"/>
    <property type="molecule type" value="Genomic_DNA"/>
</dbReference>
<feature type="transmembrane region" description="Helical" evidence="2">
    <location>
        <begin position="286"/>
        <end position="304"/>
    </location>
</feature>
<keyword evidence="5" id="KW-1185">Reference proteome</keyword>
<keyword evidence="2" id="KW-0472">Membrane</keyword>
<sequence length="393" mass="44171">MLHVRNQRAPLPEVRATKAVPPPTVTDGQARVNARDPFFDNAKYLAIVLVAIGHAWTPLRDDSRTAAALYNFVYAFHMPAFILVAGYFSRNFTGRPDQLKRLVSGVLVPYLIFGVAYVLFKRWGTDDPDHPFALLDPYYLTWFLIALFVWRITAPLWHIVRWPMPIALTVAALASFAPSLGNDLNIQRVLQFLPFFVLGMRLRPEHFELVRRREVRLLALPVFLCALVTAYWSVPRMDSAWFYRSAAAQDLGFEWWAGVVMSLALFGCGLLLTVCFLSWVPARHRWFTALGAGTIYGYLLHGFVAKASRWWEWYDVAWVHTPAGRIGVTLIGAAVVTLLCTAPVRRVFRFMVEPRMDWAFRAAGRGGSADGGSGRAGRSSNDAGGNRRPIKAG</sequence>
<feature type="transmembrane region" description="Helical" evidence="2">
    <location>
        <begin position="69"/>
        <end position="89"/>
    </location>
</feature>
<evidence type="ECO:0000256" key="1">
    <source>
        <dbReference type="SAM" id="MobiDB-lite"/>
    </source>
</evidence>
<proteinExistence type="predicted"/>
<feature type="region of interest" description="Disordered" evidence="1">
    <location>
        <begin position="364"/>
        <end position="393"/>
    </location>
</feature>
<organism evidence="4 5">
    <name type="scientific">Streptomyces mimosae</name>
    <dbReference type="NCBI Taxonomy" id="2586635"/>
    <lineage>
        <taxon>Bacteria</taxon>
        <taxon>Bacillati</taxon>
        <taxon>Actinomycetota</taxon>
        <taxon>Actinomycetes</taxon>
        <taxon>Kitasatosporales</taxon>
        <taxon>Streptomycetaceae</taxon>
        <taxon>Streptomyces</taxon>
    </lineage>
</organism>
<protein>
    <submittedName>
        <fullName evidence="4">Acyltransferase family protein</fullName>
    </submittedName>
</protein>
<feature type="transmembrane region" description="Helical" evidence="2">
    <location>
        <begin position="41"/>
        <end position="57"/>
    </location>
</feature>
<dbReference type="Proteomes" id="UP000314251">
    <property type="component" value="Unassembled WGS sequence"/>
</dbReference>
<gene>
    <name evidence="4" type="ORF">FH607_002820</name>
</gene>
<feature type="compositionally biased region" description="Gly residues" evidence="1">
    <location>
        <begin position="364"/>
        <end position="375"/>
    </location>
</feature>
<accession>A0A5N6ALH8</accession>
<dbReference type="Pfam" id="PF01757">
    <property type="entry name" value="Acyl_transf_3"/>
    <property type="match status" value="1"/>
</dbReference>
<evidence type="ECO:0000256" key="2">
    <source>
        <dbReference type="SAM" id="Phobius"/>
    </source>
</evidence>
<keyword evidence="4" id="KW-0012">Acyltransferase</keyword>
<name>A0A5N6ALH8_9ACTN</name>
<dbReference type="OrthoDB" id="6623990at2"/>